<gene>
    <name evidence="1" type="ORF">MLD38_004316</name>
</gene>
<reference evidence="2" key="1">
    <citation type="journal article" date="2023" name="Front. Plant Sci.">
        <title>Chromosomal-level genome assembly of Melastoma candidum provides insights into trichome evolution.</title>
        <authorList>
            <person name="Zhong Y."/>
            <person name="Wu W."/>
            <person name="Sun C."/>
            <person name="Zou P."/>
            <person name="Liu Y."/>
            <person name="Dai S."/>
            <person name="Zhou R."/>
        </authorList>
    </citation>
    <scope>NUCLEOTIDE SEQUENCE [LARGE SCALE GENOMIC DNA]</scope>
</reference>
<protein>
    <submittedName>
        <fullName evidence="1">Uncharacterized protein</fullName>
    </submittedName>
</protein>
<comment type="caution">
    <text evidence="1">The sequence shown here is derived from an EMBL/GenBank/DDBJ whole genome shotgun (WGS) entry which is preliminary data.</text>
</comment>
<proteinExistence type="predicted"/>
<accession>A0ACB9S7A0</accession>
<sequence>MKITLQLPQPFLPSRPSYSSTSTSSSSSSSPAAAAPATVKVPDNGLRFREKLLYLQSLEIDPHKAVSLNPLLRTTPLPNIRSVEVCLVDDFGLPRSSFPRLFAIYPDLLTAEPSTLLPVRDFLLRDALLPRRHLRNSVLRCPRLLLSDPSLTLGPSLQYLRSLGFRRILSPRSALLLVSDVESTLKPKIGYLQESLGLDFATVGEMAVRSPGLLTLSVEKNLRPKVEYFLGEMGGEVKGVREFPQFFSFSLDGRIRPRFRVLKDSGWEKEVGLGDMLKCSDGEFAARLVDLRLRTVSVEGDGAGSSRMKLDWAGRDGP</sequence>
<evidence type="ECO:0000313" key="1">
    <source>
        <dbReference type="EMBL" id="KAI4386381.1"/>
    </source>
</evidence>
<dbReference type="Proteomes" id="UP001057402">
    <property type="component" value="Chromosome 2"/>
</dbReference>
<dbReference type="EMBL" id="CM042881">
    <property type="protein sequence ID" value="KAI4386381.1"/>
    <property type="molecule type" value="Genomic_DNA"/>
</dbReference>
<name>A0ACB9S7A0_9MYRT</name>
<keyword evidence="2" id="KW-1185">Reference proteome</keyword>
<organism evidence="1 2">
    <name type="scientific">Melastoma candidum</name>
    <dbReference type="NCBI Taxonomy" id="119954"/>
    <lineage>
        <taxon>Eukaryota</taxon>
        <taxon>Viridiplantae</taxon>
        <taxon>Streptophyta</taxon>
        <taxon>Embryophyta</taxon>
        <taxon>Tracheophyta</taxon>
        <taxon>Spermatophyta</taxon>
        <taxon>Magnoliopsida</taxon>
        <taxon>eudicotyledons</taxon>
        <taxon>Gunneridae</taxon>
        <taxon>Pentapetalae</taxon>
        <taxon>rosids</taxon>
        <taxon>malvids</taxon>
        <taxon>Myrtales</taxon>
        <taxon>Melastomataceae</taxon>
        <taxon>Melastomatoideae</taxon>
        <taxon>Melastomateae</taxon>
        <taxon>Melastoma</taxon>
    </lineage>
</organism>
<evidence type="ECO:0000313" key="2">
    <source>
        <dbReference type="Proteomes" id="UP001057402"/>
    </source>
</evidence>